<dbReference type="EMBL" id="JAFEKC020000020">
    <property type="protein sequence ID" value="KAK0508776.1"/>
    <property type="molecule type" value="Genomic_DNA"/>
</dbReference>
<dbReference type="AlphaFoldDB" id="A0AA39QVT6"/>
<organism evidence="1 2">
    <name type="scientific">Cladonia borealis</name>
    <dbReference type="NCBI Taxonomy" id="184061"/>
    <lineage>
        <taxon>Eukaryota</taxon>
        <taxon>Fungi</taxon>
        <taxon>Dikarya</taxon>
        <taxon>Ascomycota</taxon>
        <taxon>Pezizomycotina</taxon>
        <taxon>Lecanoromycetes</taxon>
        <taxon>OSLEUM clade</taxon>
        <taxon>Lecanoromycetidae</taxon>
        <taxon>Lecanorales</taxon>
        <taxon>Lecanorineae</taxon>
        <taxon>Cladoniaceae</taxon>
        <taxon>Cladonia</taxon>
    </lineage>
</organism>
<protein>
    <submittedName>
        <fullName evidence="1">Uncharacterized protein</fullName>
    </submittedName>
</protein>
<name>A0AA39QVT6_9LECA</name>
<evidence type="ECO:0000313" key="2">
    <source>
        <dbReference type="Proteomes" id="UP001166286"/>
    </source>
</evidence>
<evidence type="ECO:0000313" key="1">
    <source>
        <dbReference type="EMBL" id="KAK0508776.1"/>
    </source>
</evidence>
<comment type="caution">
    <text evidence="1">The sequence shown here is derived from an EMBL/GenBank/DDBJ whole genome shotgun (WGS) entry which is preliminary data.</text>
</comment>
<dbReference type="Proteomes" id="UP001166286">
    <property type="component" value="Unassembled WGS sequence"/>
</dbReference>
<reference evidence="1" key="1">
    <citation type="submission" date="2023-03" db="EMBL/GenBank/DDBJ databases">
        <title>Complete genome of Cladonia borealis.</title>
        <authorList>
            <person name="Park H."/>
        </authorList>
    </citation>
    <scope>NUCLEOTIDE SEQUENCE</scope>
    <source>
        <strain evidence="1">ANT050790</strain>
    </source>
</reference>
<gene>
    <name evidence="1" type="ORF">JMJ35_009052</name>
</gene>
<accession>A0AA39QVT6</accession>
<proteinExistence type="predicted"/>
<keyword evidence="2" id="KW-1185">Reference proteome</keyword>
<sequence>MTLSIAGQTHRGFLTNSHVVAPPEGASAELKKRYDICGVSLDDDPSDLARTRVHWMTIKDIDATKDAIKKERKSCLDIAQDLKATIAEYEEMGRNHRAQDRRLDVIRKGLDSTDSATRICSSMPRAMGDVLFSTGRGLSAAGYILDTAFVKVPEADSAMWDHCLDGNKLPKSTAAGLFKRLPGDYHYRTDGKEDVYRNPSAITGIGPLLKGNWYFKIGRTTDITTGICHGTEAYVNLGGSMRTKYDTLGQKGAYEDVGFTTEYVILGSQTKADEGGAHPFSNSGDAGSFIIDHNGEVVAQLFGFIKGMCGPSSPFADYDMKKGRNFGTYYASSTGLVTPMDSIVKDVGLMTAPKDFTTGQRTGPGAVLDVP</sequence>